<feature type="domain" description="Methylated-DNA-[protein]-cysteine S-methyltransferase DNA binding" evidence="2">
    <location>
        <begin position="73"/>
        <end position="149"/>
    </location>
</feature>
<dbReference type="PANTHER" id="PTHR10815">
    <property type="entry name" value="METHYLATED-DNA--PROTEIN-CYSTEINE METHYLTRANSFERASE"/>
    <property type="match status" value="1"/>
</dbReference>
<dbReference type="InterPro" id="IPR036217">
    <property type="entry name" value="MethylDNA_cys_MeTrfase_DNAb"/>
</dbReference>
<accession>A0A0B9G0T1</accession>
<dbReference type="GO" id="GO:0006281">
    <property type="term" value="P:DNA repair"/>
    <property type="evidence" value="ECO:0007669"/>
    <property type="project" value="InterPro"/>
</dbReference>
<sequence>MYYDYLDTVLGKIYLLADEKGLRQLTIASGGFTPDSHWEHNPAFMATYITQLAEYLDGKRKQFTIPLAPPGTDFQQQVWQAISEIPYNSHRSYQQIATHIAHSTALLAIGMAKNVNPIPIIIPCHRVATEVEAQQSCRYGQELICQLRELEQGKLTLLK</sequence>
<dbReference type="AlphaFoldDB" id="A0A0B9G0T1"/>
<reference evidence="4 5" key="1">
    <citation type="submission" date="2014-12" db="EMBL/GenBank/DDBJ databases">
        <title>Genome sequencing of Photobacterium gaetbulicola AD005a.</title>
        <authorList>
            <person name="Adrian T.G.S."/>
            <person name="Chan K.G."/>
        </authorList>
    </citation>
    <scope>NUCLEOTIDE SEQUENCE [LARGE SCALE GENOMIC DNA]</scope>
    <source>
        <strain evidence="4 5">AD005a</strain>
    </source>
</reference>
<dbReference type="GO" id="GO:0032259">
    <property type="term" value="P:methylation"/>
    <property type="evidence" value="ECO:0007669"/>
    <property type="project" value="UniProtKB-KW"/>
</dbReference>
<protein>
    <submittedName>
        <fullName evidence="4">6-O-methylguanine DNA methyltransferase</fullName>
    </submittedName>
</protein>
<evidence type="ECO:0000259" key="2">
    <source>
        <dbReference type="Pfam" id="PF01035"/>
    </source>
</evidence>
<dbReference type="PANTHER" id="PTHR10815:SF5">
    <property type="entry name" value="METHYLATED-DNA--PROTEIN-CYSTEINE METHYLTRANSFERASE"/>
    <property type="match status" value="1"/>
</dbReference>
<dbReference type="InterPro" id="IPR008332">
    <property type="entry name" value="MethylG_MeTrfase_N"/>
</dbReference>
<feature type="domain" description="Methylguanine DNA methyltransferase ribonuclease-like" evidence="3">
    <location>
        <begin position="1"/>
        <end position="69"/>
    </location>
</feature>
<dbReference type="SUPFAM" id="SSF53155">
    <property type="entry name" value="Methylated DNA-protein cysteine methyltransferase domain"/>
    <property type="match status" value="1"/>
</dbReference>
<keyword evidence="4" id="KW-0808">Transferase</keyword>
<dbReference type="Pfam" id="PF02870">
    <property type="entry name" value="Methyltransf_1N"/>
    <property type="match status" value="1"/>
</dbReference>
<dbReference type="NCBIfam" id="TIGR00589">
    <property type="entry name" value="ogt"/>
    <property type="match status" value="1"/>
</dbReference>
<evidence type="ECO:0000313" key="5">
    <source>
        <dbReference type="Proteomes" id="UP000031278"/>
    </source>
</evidence>
<dbReference type="EMBL" id="JWLZ01000181">
    <property type="protein sequence ID" value="KHT62239.1"/>
    <property type="molecule type" value="Genomic_DNA"/>
</dbReference>
<name>A0A0B9G0T1_9GAMM</name>
<dbReference type="Gene3D" id="3.30.160.70">
    <property type="entry name" value="Methylated DNA-protein cysteine methyltransferase domain"/>
    <property type="match status" value="1"/>
</dbReference>
<dbReference type="InterPro" id="IPR036631">
    <property type="entry name" value="MGMT_N_sf"/>
</dbReference>
<dbReference type="RefSeq" id="WP_039465769.1">
    <property type="nucleotide sequence ID" value="NZ_JWLZ01000181.1"/>
</dbReference>
<dbReference type="Gene3D" id="1.10.10.10">
    <property type="entry name" value="Winged helix-like DNA-binding domain superfamily/Winged helix DNA-binding domain"/>
    <property type="match status" value="1"/>
</dbReference>
<proteinExistence type="predicted"/>
<gene>
    <name evidence="4" type="ORF">RJ45_18415</name>
</gene>
<dbReference type="InterPro" id="IPR014048">
    <property type="entry name" value="MethylDNA_cys_MeTrfase_DNA-bd"/>
</dbReference>
<organism evidence="4 5">
    <name type="scientific">Photobacterium gaetbulicola</name>
    <dbReference type="NCBI Taxonomy" id="1295392"/>
    <lineage>
        <taxon>Bacteria</taxon>
        <taxon>Pseudomonadati</taxon>
        <taxon>Pseudomonadota</taxon>
        <taxon>Gammaproteobacteria</taxon>
        <taxon>Vibrionales</taxon>
        <taxon>Vibrionaceae</taxon>
        <taxon>Photobacterium</taxon>
    </lineage>
</organism>
<evidence type="ECO:0000256" key="1">
    <source>
        <dbReference type="ARBA" id="ARBA00022763"/>
    </source>
</evidence>
<dbReference type="GO" id="GO:0003908">
    <property type="term" value="F:methylated-DNA-[protein]-cysteine S-methyltransferase activity"/>
    <property type="evidence" value="ECO:0007669"/>
    <property type="project" value="InterPro"/>
</dbReference>
<comment type="caution">
    <text evidence="4">The sequence shown here is derived from an EMBL/GenBank/DDBJ whole genome shotgun (WGS) entry which is preliminary data.</text>
</comment>
<dbReference type="CDD" id="cd06445">
    <property type="entry name" value="ATase"/>
    <property type="match status" value="1"/>
</dbReference>
<dbReference type="InterPro" id="IPR036388">
    <property type="entry name" value="WH-like_DNA-bd_sf"/>
</dbReference>
<keyword evidence="4" id="KW-0489">Methyltransferase</keyword>
<evidence type="ECO:0000313" key="4">
    <source>
        <dbReference type="EMBL" id="KHT62239.1"/>
    </source>
</evidence>
<dbReference type="Proteomes" id="UP000031278">
    <property type="component" value="Unassembled WGS sequence"/>
</dbReference>
<keyword evidence="1" id="KW-0227">DNA damage</keyword>
<dbReference type="Pfam" id="PF01035">
    <property type="entry name" value="DNA_binding_1"/>
    <property type="match status" value="1"/>
</dbReference>
<evidence type="ECO:0000259" key="3">
    <source>
        <dbReference type="Pfam" id="PF02870"/>
    </source>
</evidence>
<dbReference type="SUPFAM" id="SSF46767">
    <property type="entry name" value="Methylated DNA-protein cysteine methyltransferase, C-terminal domain"/>
    <property type="match status" value="1"/>
</dbReference>